<sequence length="47" mass="5324">MVVNILLVNPPYPPFFPVSSLLQLSPLPQPIEPYDVVPELLDQPPWN</sequence>
<reference evidence="1" key="2">
    <citation type="journal article" date="2015" name="Data Brief">
        <title>Shoot transcriptome of the giant reed, Arundo donax.</title>
        <authorList>
            <person name="Barrero R.A."/>
            <person name="Guerrero F.D."/>
            <person name="Moolhuijzen P."/>
            <person name="Goolsby J.A."/>
            <person name="Tidwell J."/>
            <person name="Bellgard S.E."/>
            <person name="Bellgard M.I."/>
        </authorList>
    </citation>
    <scope>NUCLEOTIDE SEQUENCE</scope>
    <source>
        <tissue evidence="1">Shoot tissue taken approximately 20 cm above the soil surface</tissue>
    </source>
</reference>
<evidence type="ECO:0000313" key="1">
    <source>
        <dbReference type="EMBL" id="JAD54647.1"/>
    </source>
</evidence>
<proteinExistence type="predicted"/>
<reference evidence="1" key="1">
    <citation type="submission" date="2014-09" db="EMBL/GenBank/DDBJ databases">
        <authorList>
            <person name="Magalhaes I.L.F."/>
            <person name="Oliveira U."/>
            <person name="Santos F.R."/>
            <person name="Vidigal T.H.D.A."/>
            <person name="Brescovit A.D."/>
            <person name="Santos A.J."/>
        </authorList>
    </citation>
    <scope>NUCLEOTIDE SEQUENCE</scope>
    <source>
        <tissue evidence="1">Shoot tissue taken approximately 20 cm above the soil surface</tissue>
    </source>
</reference>
<accession>A0A0A9B5T6</accession>
<dbReference type="AlphaFoldDB" id="A0A0A9B5T6"/>
<protein>
    <submittedName>
        <fullName evidence="1">Uncharacterized protein</fullName>
    </submittedName>
</protein>
<dbReference type="EMBL" id="GBRH01243248">
    <property type="protein sequence ID" value="JAD54647.1"/>
    <property type="molecule type" value="Transcribed_RNA"/>
</dbReference>
<name>A0A0A9B5T6_ARUDO</name>
<organism evidence="1">
    <name type="scientific">Arundo donax</name>
    <name type="common">Giant reed</name>
    <name type="synonym">Donax arundinaceus</name>
    <dbReference type="NCBI Taxonomy" id="35708"/>
    <lineage>
        <taxon>Eukaryota</taxon>
        <taxon>Viridiplantae</taxon>
        <taxon>Streptophyta</taxon>
        <taxon>Embryophyta</taxon>
        <taxon>Tracheophyta</taxon>
        <taxon>Spermatophyta</taxon>
        <taxon>Magnoliopsida</taxon>
        <taxon>Liliopsida</taxon>
        <taxon>Poales</taxon>
        <taxon>Poaceae</taxon>
        <taxon>PACMAD clade</taxon>
        <taxon>Arundinoideae</taxon>
        <taxon>Arundineae</taxon>
        <taxon>Arundo</taxon>
    </lineage>
</organism>